<protein>
    <submittedName>
        <fullName evidence="1">Uncharacterized protein</fullName>
    </submittedName>
</protein>
<accession>A0A8S5MNT5</accession>
<organism evidence="1">
    <name type="scientific">Siphoviridae sp. ctZZK17</name>
    <dbReference type="NCBI Taxonomy" id="2826384"/>
    <lineage>
        <taxon>Viruses</taxon>
        <taxon>Duplodnaviria</taxon>
        <taxon>Heunggongvirae</taxon>
        <taxon>Uroviricota</taxon>
        <taxon>Caudoviricetes</taxon>
    </lineage>
</organism>
<dbReference type="EMBL" id="BK014947">
    <property type="protein sequence ID" value="DAD83934.1"/>
    <property type="molecule type" value="Genomic_DNA"/>
</dbReference>
<proteinExistence type="predicted"/>
<evidence type="ECO:0000313" key="1">
    <source>
        <dbReference type="EMBL" id="DAD83934.1"/>
    </source>
</evidence>
<name>A0A8S5MNT5_9CAUD</name>
<sequence length="198" mass="23250">MMMSEFIDRTGFEPTAKEYAKIEEAYYDFDGDKDAFCKAFVKDGGARKLCKARAAEIDRLNSLLLESERQYKKDMADREKQIDELTAELDRELEWKPSDGTGTNMEQKRYEELAKYGKAMTDEEAKAFIADECGFDPEKIRILHEVNTYEVNKHRRLRKSGTFDRAPVYEATDWNYVRFDCACFMYELVNGELRFYCC</sequence>
<reference evidence="1" key="1">
    <citation type="journal article" date="2021" name="Proc. Natl. Acad. Sci. U.S.A.">
        <title>A Catalog of Tens of Thousands of Viruses from Human Metagenomes Reveals Hidden Associations with Chronic Diseases.</title>
        <authorList>
            <person name="Tisza M.J."/>
            <person name="Buck C.B."/>
        </authorList>
    </citation>
    <scope>NUCLEOTIDE SEQUENCE</scope>
    <source>
        <strain evidence="1">CtZZK17</strain>
    </source>
</reference>